<keyword evidence="3" id="KW-1185">Reference proteome</keyword>
<dbReference type="AlphaFoldDB" id="A0A6G1PQI7"/>
<evidence type="ECO:0000313" key="3">
    <source>
        <dbReference type="Proteomes" id="UP000503349"/>
    </source>
</evidence>
<dbReference type="Proteomes" id="UP000503349">
    <property type="component" value="Chromosome 7"/>
</dbReference>
<keyword evidence="1" id="KW-1133">Transmembrane helix</keyword>
<gene>
    <name evidence="2" type="ORF">EXN66_Car007932</name>
</gene>
<proteinExistence type="predicted"/>
<evidence type="ECO:0000256" key="1">
    <source>
        <dbReference type="SAM" id="Phobius"/>
    </source>
</evidence>
<keyword evidence="1" id="KW-0472">Membrane</keyword>
<dbReference type="EMBL" id="CM015718">
    <property type="protein sequence ID" value="KAF3692256.1"/>
    <property type="molecule type" value="Genomic_DNA"/>
</dbReference>
<accession>A0A6G1PQI7</accession>
<keyword evidence="1" id="KW-0812">Transmembrane</keyword>
<protein>
    <submittedName>
        <fullName evidence="2">Uncharacterized protein</fullName>
    </submittedName>
</protein>
<name>A0A6G1PQI7_CHAAH</name>
<sequence>MDNVNILHLGVGVCGDIKDCVRLTQENKAAFRPQDSHQHSPGEIELQHNHLQMSFTSLFIHVCVYVHLFVLYDCKIVLVL</sequence>
<organism evidence="2 3">
    <name type="scientific">Channa argus</name>
    <name type="common">Northern snakehead</name>
    <name type="synonym">Ophicephalus argus</name>
    <dbReference type="NCBI Taxonomy" id="215402"/>
    <lineage>
        <taxon>Eukaryota</taxon>
        <taxon>Metazoa</taxon>
        <taxon>Chordata</taxon>
        <taxon>Craniata</taxon>
        <taxon>Vertebrata</taxon>
        <taxon>Euteleostomi</taxon>
        <taxon>Actinopterygii</taxon>
        <taxon>Neopterygii</taxon>
        <taxon>Teleostei</taxon>
        <taxon>Neoteleostei</taxon>
        <taxon>Acanthomorphata</taxon>
        <taxon>Anabantaria</taxon>
        <taxon>Anabantiformes</taxon>
        <taxon>Channoidei</taxon>
        <taxon>Channidae</taxon>
        <taxon>Channa</taxon>
    </lineage>
</organism>
<feature type="transmembrane region" description="Helical" evidence="1">
    <location>
        <begin position="58"/>
        <end position="78"/>
    </location>
</feature>
<evidence type="ECO:0000313" key="2">
    <source>
        <dbReference type="EMBL" id="KAF3692256.1"/>
    </source>
</evidence>
<reference evidence="3" key="2">
    <citation type="submission" date="2019-02" db="EMBL/GenBank/DDBJ databases">
        <title>Opniocepnalus argus Var Kimnra genome.</title>
        <authorList>
            <person name="Zhou C."/>
            <person name="Xiao S."/>
        </authorList>
    </citation>
    <scope>NUCLEOTIDE SEQUENCE [LARGE SCALE GENOMIC DNA]</scope>
</reference>
<reference evidence="2 3" key="1">
    <citation type="submission" date="2019-02" db="EMBL/GenBank/DDBJ databases">
        <title>Opniocepnalus argus genome.</title>
        <authorList>
            <person name="Zhou C."/>
            <person name="Xiao S."/>
        </authorList>
    </citation>
    <scope>NUCLEOTIDE SEQUENCE [LARGE SCALE GENOMIC DNA]</scope>
    <source>
        <strain evidence="2">OARG1902GOOAL</strain>
        <tissue evidence="2">Muscle</tissue>
    </source>
</reference>